<evidence type="ECO:0000259" key="1">
    <source>
        <dbReference type="Pfam" id="PF12697"/>
    </source>
</evidence>
<dbReference type="SUPFAM" id="SSF53474">
    <property type="entry name" value="alpha/beta-Hydrolases"/>
    <property type="match status" value="1"/>
</dbReference>
<gene>
    <name evidence="3" type="ORF">DO021_15290</name>
    <name evidence="2" type="ORF">EYB58_12115</name>
</gene>
<dbReference type="RefSeq" id="WP_111958248.1">
    <property type="nucleotide sequence ID" value="NZ_CP036313.1"/>
</dbReference>
<dbReference type="EMBL" id="QLNI01000031">
    <property type="protein sequence ID" value="RAM01186.1"/>
    <property type="molecule type" value="Genomic_DNA"/>
</dbReference>
<dbReference type="GO" id="GO:0055088">
    <property type="term" value="P:lipid homeostasis"/>
    <property type="evidence" value="ECO:0007669"/>
    <property type="project" value="TreeGrafter"/>
</dbReference>
<reference evidence="3 4" key="1">
    <citation type="submission" date="2018-06" db="EMBL/GenBank/DDBJ databases">
        <title>Complete Genome Sequence of Desulfobacter hydrogenophilus (DSM3380).</title>
        <authorList>
            <person name="Marietou A."/>
            <person name="Schreiber L."/>
            <person name="Marshall I."/>
            <person name="Jorgensen B."/>
        </authorList>
    </citation>
    <scope>NUCLEOTIDE SEQUENCE [LARGE SCALE GENOMIC DNA]</scope>
    <source>
        <strain evidence="3 4">DSM 3380</strain>
    </source>
</reference>
<dbReference type="InterPro" id="IPR029058">
    <property type="entry name" value="AB_hydrolase_fold"/>
</dbReference>
<dbReference type="GO" id="GO:0052689">
    <property type="term" value="F:carboxylic ester hydrolase activity"/>
    <property type="evidence" value="ECO:0007669"/>
    <property type="project" value="TreeGrafter"/>
</dbReference>
<dbReference type="PANTHER" id="PTHR42886">
    <property type="entry name" value="RE40534P-RELATED"/>
    <property type="match status" value="1"/>
</dbReference>
<dbReference type="AlphaFoldDB" id="A0A328FAF4"/>
<dbReference type="Proteomes" id="UP000248798">
    <property type="component" value="Unassembled WGS sequence"/>
</dbReference>
<dbReference type="InterPro" id="IPR000073">
    <property type="entry name" value="AB_hydrolase_1"/>
</dbReference>
<evidence type="ECO:0000313" key="5">
    <source>
        <dbReference type="Proteomes" id="UP000293902"/>
    </source>
</evidence>
<keyword evidence="3" id="KW-0378">Hydrolase</keyword>
<dbReference type="Gene3D" id="3.40.50.1820">
    <property type="entry name" value="alpha/beta hydrolase"/>
    <property type="match status" value="1"/>
</dbReference>
<protein>
    <submittedName>
        <fullName evidence="3">Alpha/beta hydrolase</fullName>
    </submittedName>
</protein>
<dbReference type="EMBL" id="CP036313">
    <property type="protein sequence ID" value="QBH13604.1"/>
    <property type="molecule type" value="Genomic_DNA"/>
</dbReference>
<dbReference type="Proteomes" id="UP000293902">
    <property type="component" value="Chromosome"/>
</dbReference>
<keyword evidence="5" id="KW-1185">Reference proteome</keyword>
<dbReference type="OrthoDB" id="9806902at2"/>
<organism evidence="3 4">
    <name type="scientific">Desulfobacter hydrogenophilus</name>
    <dbReference type="NCBI Taxonomy" id="2291"/>
    <lineage>
        <taxon>Bacteria</taxon>
        <taxon>Pseudomonadati</taxon>
        <taxon>Thermodesulfobacteriota</taxon>
        <taxon>Desulfobacteria</taxon>
        <taxon>Desulfobacterales</taxon>
        <taxon>Desulfobacteraceae</taxon>
        <taxon>Desulfobacter</taxon>
    </lineage>
</organism>
<sequence>MRQNIVMIHGMWGGGWYWEKYKKFFTEKGYKCHTPYLRYHNVDPKAEPDPRLGTTSLIHYAQDLEDYIKKKGFNTKPIIVGHSMGGLLAQILGARGVASALVLLTPASPAGIFSLNFSVIKTFWPILFKWGFWKKPHSLPFKNSVYGMMHLMSENDQHKHYDQCVHESGKAATEIAFWQQAAYVDESKVKCPVLVVAGKKDRITPAAGVKKVAQKYGAFPKDYKCFDKHAHMVVCEPGWEDVAGGVWEWLKDTQSKTDGI</sequence>
<reference evidence="2 5" key="2">
    <citation type="submission" date="2019-02" db="EMBL/GenBank/DDBJ databases">
        <title>Complete genome sequence of Desulfobacter hydrogenophilus AcRS1.</title>
        <authorList>
            <person name="Marietou A."/>
            <person name="Lund M.B."/>
            <person name="Marshall I.P.G."/>
            <person name="Schreiber L."/>
            <person name="Jorgensen B."/>
        </authorList>
    </citation>
    <scope>NUCLEOTIDE SEQUENCE [LARGE SCALE GENOMIC DNA]</scope>
    <source>
        <strain evidence="2 5">AcRS1</strain>
    </source>
</reference>
<feature type="domain" description="AB hydrolase-1" evidence="1">
    <location>
        <begin position="5"/>
        <end position="231"/>
    </location>
</feature>
<evidence type="ECO:0000313" key="4">
    <source>
        <dbReference type="Proteomes" id="UP000248798"/>
    </source>
</evidence>
<proteinExistence type="predicted"/>
<name>A0A328FAF4_9BACT</name>
<dbReference type="GO" id="GO:0042171">
    <property type="term" value="F:lysophosphatidic acid acyltransferase activity"/>
    <property type="evidence" value="ECO:0007669"/>
    <property type="project" value="TreeGrafter"/>
</dbReference>
<accession>A0A328FAF4</accession>
<evidence type="ECO:0000313" key="2">
    <source>
        <dbReference type="EMBL" id="QBH13604.1"/>
    </source>
</evidence>
<evidence type="ECO:0000313" key="3">
    <source>
        <dbReference type="EMBL" id="RAM01186.1"/>
    </source>
</evidence>
<dbReference type="PANTHER" id="PTHR42886:SF42">
    <property type="entry name" value="ALPHA_BETA-HYDROLASES SUPERFAMILY PROTEIN"/>
    <property type="match status" value="1"/>
</dbReference>
<dbReference type="GO" id="GO:0006654">
    <property type="term" value="P:phosphatidic acid biosynthetic process"/>
    <property type="evidence" value="ECO:0007669"/>
    <property type="project" value="TreeGrafter"/>
</dbReference>
<dbReference type="Pfam" id="PF12697">
    <property type="entry name" value="Abhydrolase_6"/>
    <property type="match status" value="1"/>
</dbReference>